<organism evidence="3 4">
    <name type="scientific">Prunus armeniaca</name>
    <name type="common">Apricot</name>
    <name type="synonym">Armeniaca vulgaris</name>
    <dbReference type="NCBI Taxonomy" id="36596"/>
    <lineage>
        <taxon>Eukaryota</taxon>
        <taxon>Viridiplantae</taxon>
        <taxon>Streptophyta</taxon>
        <taxon>Embryophyta</taxon>
        <taxon>Tracheophyta</taxon>
        <taxon>Spermatophyta</taxon>
        <taxon>Magnoliopsida</taxon>
        <taxon>eudicotyledons</taxon>
        <taxon>Gunneridae</taxon>
        <taxon>Pentapetalae</taxon>
        <taxon>rosids</taxon>
        <taxon>fabids</taxon>
        <taxon>Rosales</taxon>
        <taxon>Rosaceae</taxon>
        <taxon>Amygdaloideae</taxon>
        <taxon>Amygdaleae</taxon>
        <taxon>Prunus</taxon>
    </lineage>
</organism>
<evidence type="ECO:0000313" key="3">
    <source>
        <dbReference type="EMBL" id="CAB4278232.1"/>
    </source>
</evidence>
<dbReference type="InterPro" id="IPR002885">
    <property type="entry name" value="PPR_rpt"/>
</dbReference>
<evidence type="ECO:0000256" key="2">
    <source>
        <dbReference type="PROSITE-ProRule" id="PRU00708"/>
    </source>
</evidence>
<sequence length="273" mass="31070">MPILKSNAHHPPLYLHVHPQSQTFTFRSKASLRPSPFSLPHPLSLTPQTQAHQLEHNPQISSSKPTSLPIRNMQIHVPAEADPIPNDPHGANLRWNPNVFSWNVVIRGYSESENPREAVVLYKKMLRNGGSRPDNYTYPLLLKVCANLTLNLWGREVLGHVMRLGLYLDMFVHNAVIHMFVSCRELEAARKVFDEGCVRDLVSWNSLINGYVRSGLACEALRIYQEMELEGFKPDEVTMIGVVSSCAQLENLRLGRKFHRVGILRPLKHYLTT</sequence>
<name>A0A6J5UQC3_PRUAR</name>
<dbReference type="FunFam" id="1.25.40.10:FF:000427">
    <property type="entry name" value="Pentatricopeptide repeat-containing protein chloroplastic"/>
    <property type="match status" value="1"/>
</dbReference>
<evidence type="ECO:0000313" key="4">
    <source>
        <dbReference type="Proteomes" id="UP000507222"/>
    </source>
</evidence>
<dbReference type="GO" id="GO:0009451">
    <property type="term" value="P:RNA modification"/>
    <property type="evidence" value="ECO:0007669"/>
    <property type="project" value="InterPro"/>
</dbReference>
<evidence type="ECO:0000256" key="1">
    <source>
        <dbReference type="ARBA" id="ARBA00022737"/>
    </source>
</evidence>
<dbReference type="InterPro" id="IPR046960">
    <property type="entry name" value="PPR_At4g14850-like_plant"/>
</dbReference>
<feature type="repeat" description="PPR" evidence="2">
    <location>
        <begin position="98"/>
        <end position="132"/>
    </location>
</feature>
<protein>
    <recommendedName>
        <fullName evidence="5">Pentatricopeptide repeat-containing protein</fullName>
    </recommendedName>
</protein>
<gene>
    <name evidence="3" type="ORF">CURHAP_LOCUS28670</name>
</gene>
<reference evidence="3 4" key="1">
    <citation type="submission" date="2020-05" db="EMBL/GenBank/DDBJ databases">
        <authorList>
            <person name="Campoy J."/>
            <person name="Schneeberger K."/>
            <person name="Spophaly S."/>
        </authorList>
    </citation>
    <scope>NUCLEOTIDE SEQUENCE [LARGE SCALE GENOMIC DNA]</scope>
    <source>
        <strain evidence="3">PruArmRojPasFocal</strain>
    </source>
</reference>
<feature type="repeat" description="PPR" evidence="2">
    <location>
        <begin position="200"/>
        <end position="234"/>
    </location>
</feature>
<dbReference type="PROSITE" id="PS51375">
    <property type="entry name" value="PPR"/>
    <property type="match status" value="2"/>
</dbReference>
<dbReference type="Pfam" id="PF13041">
    <property type="entry name" value="PPR_2"/>
    <property type="match status" value="2"/>
</dbReference>
<proteinExistence type="predicted"/>
<dbReference type="NCBIfam" id="TIGR00756">
    <property type="entry name" value="PPR"/>
    <property type="match status" value="2"/>
</dbReference>
<dbReference type="GO" id="GO:0003723">
    <property type="term" value="F:RNA binding"/>
    <property type="evidence" value="ECO:0007669"/>
    <property type="project" value="InterPro"/>
</dbReference>
<evidence type="ECO:0008006" key="5">
    <source>
        <dbReference type="Google" id="ProtNLM"/>
    </source>
</evidence>
<accession>A0A6J5UQC3</accession>
<dbReference type="Pfam" id="PF01535">
    <property type="entry name" value="PPR"/>
    <property type="match status" value="1"/>
</dbReference>
<dbReference type="Proteomes" id="UP000507222">
    <property type="component" value="Unassembled WGS sequence"/>
</dbReference>
<dbReference type="Gene3D" id="1.25.40.10">
    <property type="entry name" value="Tetratricopeptide repeat domain"/>
    <property type="match status" value="2"/>
</dbReference>
<dbReference type="PANTHER" id="PTHR47926">
    <property type="entry name" value="PENTATRICOPEPTIDE REPEAT-CONTAINING PROTEIN"/>
    <property type="match status" value="1"/>
</dbReference>
<dbReference type="AlphaFoldDB" id="A0A6J5UQC3"/>
<dbReference type="EMBL" id="CAEKDK010000004">
    <property type="protein sequence ID" value="CAB4278232.1"/>
    <property type="molecule type" value="Genomic_DNA"/>
</dbReference>
<keyword evidence="1" id="KW-0677">Repeat</keyword>
<dbReference type="InterPro" id="IPR011990">
    <property type="entry name" value="TPR-like_helical_dom_sf"/>
</dbReference>